<dbReference type="SUPFAM" id="SSF53474">
    <property type="entry name" value="alpha/beta-Hydrolases"/>
    <property type="match status" value="1"/>
</dbReference>
<comment type="caution">
    <text evidence="5">The sequence shown here is derived from an EMBL/GenBank/DDBJ whole genome shotgun (WGS) entry which is preliminary data.</text>
</comment>
<keyword evidence="6" id="KW-1185">Reference proteome</keyword>
<gene>
    <name evidence="5" type="ORF">LTR84_005698</name>
</gene>
<dbReference type="PANTHER" id="PTHR11559">
    <property type="entry name" value="CARBOXYLESTERASE"/>
    <property type="match status" value="1"/>
</dbReference>
<dbReference type="AlphaFoldDB" id="A0AAV9N5Z0"/>
<dbReference type="EMBL" id="JAVRRD010000021">
    <property type="protein sequence ID" value="KAK5048607.1"/>
    <property type="molecule type" value="Genomic_DNA"/>
</dbReference>
<sequence length="650" mass="69874">MEVLGLLLAFKLAELPVHGIKSEAITRKTHQIQKERMLTSSALLALVALWTVCFARPGREHNRSPFAKALEARQSDGSGGSPLQIDLGYGIFEGYLNSTSNLNTWRGIRFAAPPIGSNRWQTPQAPEQNRSSIVNASSYAPTCPQAPNAKLTIQAANQSLADEDCLFLNVQVPANATGPLPVLVWIHGGGYGAGNGRQDFAAIINANNNSFIGVSIQYRLGAFGFLASDEVYRNGVVNAGLLDQHFALQWVQSYISLFGGNASQVTISGESAGGGSVMLLDMAYGGTLGDSLFVNSIAASPYLPMQYGYKDWIPSQSYYAFATEAGCPPGLPYGAHPQTIFECLVEKDTDTLISASDTISQSGTFGTWAFLPVTDGTYVQDLPSRQFLQKQVNGRNLLVGNNANEGPGFTPQNITTEDDLVAWLGVTFPLFTNDDIAKVLLYYPSSNDSTDQNATLFATEGDVGVTALNQSSVGSGQQQRANNIYAETTFVCPSYWMAGAYNDYGRAAYKYQYSVAPATHALDVAAYFGPSPPNVGPDMALAFKQIWGNFITTNNPSIFNGVANGASSNSTSTNDATDWTPFSAYEPLQLNLNQTGGSPIQFPISIGRNLTINGNPGLQNDISLVNAWTWEGGRGYRCEFWRSVGAIVPE</sequence>
<dbReference type="FunFam" id="3.40.50.1820:FF:000266">
    <property type="entry name" value="Carboxylic ester hydrolase"/>
    <property type="match status" value="1"/>
</dbReference>
<evidence type="ECO:0000313" key="6">
    <source>
        <dbReference type="Proteomes" id="UP001358417"/>
    </source>
</evidence>
<dbReference type="GeneID" id="89973873"/>
<dbReference type="Proteomes" id="UP001358417">
    <property type="component" value="Unassembled WGS sequence"/>
</dbReference>
<dbReference type="Pfam" id="PF00135">
    <property type="entry name" value="COesterase"/>
    <property type="match status" value="1"/>
</dbReference>
<reference evidence="5 6" key="1">
    <citation type="submission" date="2023-08" db="EMBL/GenBank/DDBJ databases">
        <title>Black Yeasts Isolated from many extreme environments.</title>
        <authorList>
            <person name="Coleine C."/>
            <person name="Stajich J.E."/>
            <person name="Selbmann L."/>
        </authorList>
    </citation>
    <scope>NUCLEOTIDE SEQUENCE [LARGE SCALE GENOMIC DNA]</scope>
    <source>
        <strain evidence="5 6">CCFEE 5792</strain>
    </source>
</reference>
<organism evidence="5 6">
    <name type="scientific">Exophiala bonariae</name>
    <dbReference type="NCBI Taxonomy" id="1690606"/>
    <lineage>
        <taxon>Eukaryota</taxon>
        <taxon>Fungi</taxon>
        <taxon>Dikarya</taxon>
        <taxon>Ascomycota</taxon>
        <taxon>Pezizomycotina</taxon>
        <taxon>Eurotiomycetes</taxon>
        <taxon>Chaetothyriomycetidae</taxon>
        <taxon>Chaetothyriales</taxon>
        <taxon>Herpotrichiellaceae</taxon>
        <taxon>Exophiala</taxon>
    </lineage>
</organism>
<proteinExistence type="inferred from homology"/>
<evidence type="ECO:0000256" key="3">
    <source>
        <dbReference type="RuleBase" id="RU361235"/>
    </source>
</evidence>
<dbReference type="InterPro" id="IPR050309">
    <property type="entry name" value="Type-B_Carboxylest/Lipase"/>
</dbReference>
<evidence type="ECO:0000256" key="2">
    <source>
        <dbReference type="ARBA" id="ARBA00022801"/>
    </source>
</evidence>
<accession>A0AAV9N5Z0</accession>
<dbReference type="RefSeq" id="XP_064703966.1">
    <property type="nucleotide sequence ID" value="XM_064849263.1"/>
</dbReference>
<name>A0AAV9N5Z0_9EURO</name>
<keyword evidence="2 3" id="KW-0378">Hydrolase</keyword>
<protein>
    <recommendedName>
        <fullName evidence="3">Carboxylic ester hydrolase</fullName>
        <ecNumber evidence="3">3.1.1.-</ecNumber>
    </recommendedName>
</protein>
<dbReference type="Gene3D" id="3.40.50.1820">
    <property type="entry name" value="alpha/beta hydrolase"/>
    <property type="match status" value="1"/>
</dbReference>
<dbReference type="EC" id="3.1.1.-" evidence="3"/>
<dbReference type="PROSITE" id="PS00122">
    <property type="entry name" value="CARBOXYLESTERASE_B_1"/>
    <property type="match status" value="1"/>
</dbReference>
<comment type="similarity">
    <text evidence="1 3">Belongs to the type-B carboxylesterase/lipase family.</text>
</comment>
<dbReference type="GO" id="GO:0016787">
    <property type="term" value="F:hydrolase activity"/>
    <property type="evidence" value="ECO:0007669"/>
    <property type="project" value="UniProtKB-KW"/>
</dbReference>
<feature type="domain" description="Carboxylesterase type B" evidence="4">
    <location>
        <begin position="84"/>
        <end position="593"/>
    </location>
</feature>
<evidence type="ECO:0000313" key="5">
    <source>
        <dbReference type="EMBL" id="KAK5048607.1"/>
    </source>
</evidence>
<dbReference type="InterPro" id="IPR019826">
    <property type="entry name" value="Carboxylesterase_B_AS"/>
</dbReference>
<dbReference type="InterPro" id="IPR029058">
    <property type="entry name" value="AB_hydrolase_fold"/>
</dbReference>
<evidence type="ECO:0000256" key="1">
    <source>
        <dbReference type="ARBA" id="ARBA00005964"/>
    </source>
</evidence>
<dbReference type="InterPro" id="IPR002018">
    <property type="entry name" value="CarbesteraseB"/>
</dbReference>
<evidence type="ECO:0000259" key="4">
    <source>
        <dbReference type="Pfam" id="PF00135"/>
    </source>
</evidence>